<proteinExistence type="predicted"/>
<evidence type="ECO:0000313" key="3">
    <source>
        <dbReference type="Proteomes" id="UP000603640"/>
    </source>
</evidence>
<accession>A0A923SK60</accession>
<dbReference type="EMBL" id="JACRVF010000003">
    <property type="protein sequence ID" value="MBC5993446.1"/>
    <property type="molecule type" value="Genomic_DNA"/>
</dbReference>
<evidence type="ECO:0000313" key="2">
    <source>
        <dbReference type="EMBL" id="MBC5993446.1"/>
    </source>
</evidence>
<comment type="caution">
    <text evidence="2">The sequence shown here is derived from an EMBL/GenBank/DDBJ whole genome shotgun (WGS) entry which is preliminary data.</text>
</comment>
<feature type="signal peptide" evidence="1">
    <location>
        <begin position="1"/>
        <end position="20"/>
    </location>
</feature>
<protein>
    <submittedName>
        <fullName evidence="2">Uncharacterized protein</fullName>
    </submittedName>
</protein>
<dbReference type="AlphaFoldDB" id="A0A923SK60"/>
<gene>
    <name evidence="2" type="ORF">H8S84_11420</name>
</gene>
<reference evidence="2" key="1">
    <citation type="submission" date="2020-08" db="EMBL/GenBank/DDBJ databases">
        <title>Pontibacter sp. SD6 16S ribosomal RNA gene Genome sequencing and assembly.</title>
        <authorList>
            <person name="Kang M."/>
        </authorList>
    </citation>
    <scope>NUCLEOTIDE SEQUENCE</scope>
    <source>
        <strain evidence="2">SD6</strain>
    </source>
</reference>
<keyword evidence="1" id="KW-0732">Signal</keyword>
<keyword evidence="3" id="KW-1185">Reference proteome</keyword>
<sequence length="407" mass="46915">MKKFTIIYLCLYLSVFVATAQQVQLKDYHHALKTKGKAPQEYALDKIKQHDLLIFDDANHVALEPFLFYQDLLKNEGFRQNIDYIFIELFNINNQKHLDAFLNAPTLQLQLLAPVFQNELSGFSKSYQTYVDLLTTVYKINQKLARPDRVRVIAVGSPTYWPLIHDEEDLNNFRVTTDSYDYTMYTTILNYLNNFNSGKKGILLTNTRHAYKGLKDKDGRYMQNCADFFTQYKPGKTCSIRIHNAVLRAIPKTEKEMEGVARTQEGLERYHIGWGRVDNGKWDQAFKANGNKPIGFDIKDTPFGQTKFEGNQSQKAHSSMQMQDVNDGIVFLAPLENLRKSATTDIFITDDFVKELERRILILWGKPYVEEQVSKQGLKNTEEYLRALLKPEPVMPLPSAQAAVKAQ</sequence>
<organism evidence="2 3">
    <name type="scientific">Pontibacter cellulosilyticus</name>
    <dbReference type="NCBI Taxonomy" id="1720253"/>
    <lineage>
        <taxon>Bacteria</taxon>
        <taxon>Pseudomonadati</taxon>
        <taxon>Bacteroidota</taxon>
        <taxon>Cytophagia</taxon>
        <taxon>Cytophagales</taxon>
        <taxon>Hymenobacteraceae</taxon>
        <taxon>Pontibacter</taxon>
    </lineage>
</organism>
<feature type="chain" id="PRO_5037807189" evidence="1">
    <location>
        <begin position="21"/>
        <end position="407"/>
    </location>
</feature>
<name>A0A923SK60_9BACT</name>
<evidence type="ECO:0000256" key="1">
    <source>
        <dbReference type="SAM" id="SignalP"/>
    </source>
</evidence>
<dbReference type="RefSeq" id="WP_187067473.1">
    <property type="nucleotide sequence ID" value="NZ_JACRVF010000003.1"/>
</dbReference>
<dbReference type="Proteomes" id="UP000603640">
    <property type="component" value="Unassembled WGS sequence"/>
</dbReference>